<accession>A0A0E9XLW8</accession>
<protein>
    <submittedName>
        <fullName evidence="1">Uncharacterized protein</fullName>
    </submittedName>
</protein>
<evidence type="ECO:0000313" key="1">
    <source>
        <dbReference type="EMBL" id="JAI02704.1"/>
    </source>
</evidence>
<reference evidence="1" key="1">
    <citation type="submission" date="2014-11" db="EMBL/GenBank/DDBJ databases">
        <authorList>
            <person name="Amaro Gonzalez C."/>
        </authorList>
    </citation>
    <scope>NUCLEOTIDE SEQUENCE</scope>
</reference>
<sequence>MNGKTSIFHCLAERTIQQQRITISTISLHYLTKRHVY</sequence>
<organism evidence="1">
    <name type="scientific">Anguilla anguilla</name>
    <name type="common">European freshwater eel</name>
    <name type="synonym">Muraena anguilla</name>
    <dbReference type="NCBI Taxonomy" id="7936"/>
    <lineage>
        <taxon>Eukaryota</taxon>
        <taxon>Metazoa</taxon>
        <taxon>Chordata</taxon>
        <taxon>Craniata</taxon>
        <taxon>Vertebrata</taxon>
        <taxon>Euteleostomi</taxon>
        <taxon>Actinopterygii</taxon>
        <taxon>Neopterygii</taxon>
        <taxon>Teleostei</taxon>
        <taxon>Anguilliformes</taxon>
        <taxon>Anguillidae</taxon>
        <taxon>Anguilla</taxon>
    </lineage>
</organism>
<dbReference type="AlphaFoldDB" id="A0A0E9XLW8"/>
<name>A0A0E9XLW8_ANGAN</name>
<proteinExistence type="predicted"/>
<dbReference type="EMBL" id="GBXM01005874">
    <property type="protein sequence ID" value="JAI02704.1"/>
    <property type="molecule type" value="Transcribed_RNA"/>
</dbReference>
<reference evidence="1" key="2">
    <citation type="journal article" date="2015" name="Fish Shellfish Immunol.">
        <title>Early steps in the European eel (Anguilla anguilla)-Vibrio vulnificus interaction in the gills: Role of the RtxA13 toxin.</title>
        <authorList>
            <person name="Callol A."/>
            <person name="Pajuelo D."/>
            <person name="Ebbesson L."/>
            <person name="Teles M."/>
            <person name="MacKenzie S."/>
            <person name="Amaro C."/>
        </authorList>
    </citation>
    <scope>NUCLEOTIDE SEQUENCE</scope>
</reference>